<dbReference type="Proteomes" id="UP001162175">
    <property type="component" value="Unassembled WGS sequence"/>
</dbReference>
<evidence type="ECO:0000256" key="2">
    <source>
        <dbReference type="SAM" id="SignalP"/>
    </source>
</evidence>
<dbReference type="Gene3D" id="3.40.190.10">
    <property type="entry name" value="Periplasmic binding protein-like II"/>
    <property type="match status" value="1"/>
</dbReference>
<comment type="similarity">
    <text evidence="1">Belongs to the MG185/MG260 family.</text>
</comment>
<accession>A0AA43U1X5</accession>
<protein>
    <submittedName>
        <fullName evidence="4">Extracellular solute-binding protein</fullName>
    </submittedName>
</protein>
<proteinExistence type="inferred from homology"/>
<dbReference type="AlphaFoldDB" id="A0AA43U1X5"/>
<feature type="signal peptide" evidence="2">
    <location>
        <begin position="1"/>
        <end position="20"/>
    </location>
</feature>
<feature type="chain" id="PRO_5041411681" evidence="2">
    <location>
        <begin position="21"/>
        <end position="526"/>
    </location>
</feature>
<evidence type="ECO:0000259" key="3">
    <source>
        <dbReference type="Pfam" id="PF03202"/>
    </source>
</evidence>
<reference evidence="4" key="1">
    <citation type="submission" date="2022-11" db="EMBL/GenBank/DDBJ databases">
        <title>Draft genome of Mycoplasma arginini isolated from fly.</title>
        <authorList>
            <person name="Severgnini M."/>
            <person name="Gioia G."/>
            <person name="Cremonesi P."/>
            <person name="Moroni P."/>
            <person name="Addis M.F."/>
            <person name="Castiglioni B."/>
        </authorList>
    </citation>
    <scope>NUCLEOTIDE SEQUENCE</scope>
    <source>
        <strain evidence="4">QMP CG1-1632</strain>
    </source>
</reference>
<keyword evidence="2" id="KW-0732">Signal</keyword>
<evidence type="ECO:0000313" key="5">
    <source>
        <dbReference type="Proteomes" id="UP001162175"/>
    </source>
</evidence>
<name>A0AA43U1X5_MYCAR</name>
<organism evidence="4 5">
    <name type="scientific">Mycoplasmopsis arginini</name>
    <name type="common">Mycoplasma arginini</name>
    <dbReference type="NCBI Taxonomy" id="2094"/>
    <lineage>
        <taxon>Bacteria</taxon>
        <taxon>Bacillati</taxon>
        <taxon>Mycoplasmatota</taxon>
        <taxon>Mycoplasmoidales</taxon>
        <taxon>Metamycoplasmataceae</taxon>
        <taxon>Mycoplasmopsis</taxon>
    </lineage>
</organism>
<evidence type="ECO:0000256" key="1">
    <source>
        <dbReference type="ARBA" id="ARBA00009031"/>
    </source>
</evidence>
<comment type="caution">
    <text evidence="4">The sequence shown here is derived from an EMBL/GenBank/DDBJ whole genome shotgun (WGS) entry which is preliminary data.</text>
</comment>
<dbReference type="EMBL" id="JAPFAR010000148">
    <property type="protein sequence ID" value="MDI3349852.1"/>
    <property type="molecule type" value="Genomic_DNA"/>
</dbReference>
<gene>
    <name evidence="4" type="ORF">DCBHLPFO_00374</name>
</gene>
<dbReference type="Pfam" id="PF03202">
    <property type="entry name" value="Lipoprotein_10"/>
    <property type="match status" value="1"/>
</dbReference>
<dbReference type="RefSeq" id="WP_282459221.1">
    <property type="nucleotide sequence ID" value="NZ_JAPFAR010000148.1"/>
</dbReference>
<sequence length="526" mass="62178">MNKKVFLGLLSSVISPLTVAFCVSCETRETEKVNLIIPFVQSHEKKAFNAISTLVDKFNRSLDNKYLNNKINIRNVFDKKKINYKVNLEMNIKDSRTPSLVISYPSIVPLIHNNNRLFDLTEIAKKSKIKEKILDFNNRLGFNNKNKIYSLPIGISSEIFIVNKKLLSYVLYSLYEFNKKENINNKYISNLKNSPFFANLILKYENLNKNNEIILFNKEQLKTWDLKLDEDILNYDDNFNYFIELLNKSMIDKKQLDILFIKHIENYLFENLFKKSDSNFSNFFLKYDENQKINYDNIFKKDSKENIEFKNEISSFYNKLKNNILYIEANKNLNIKNSKNQLFTFITSRAYEFNYEYFLENKNDLLIKNVPLRRNKTQEKGSFFMQGLFVSAIKSDIKEKNEVIQLFLNWLYNSENKLEWVVNNKKTILTPIEYLSFALSYVFPTENFVKENNKIFEANIANQLLLENIFDDNLVPLTDLVDERSAKLRENIKILVSNYLLTKAKENASLDQTVNDFLVKLEELIK</sequence>
<dbReference type="InterPro" id="IPR004890">
    <property type="entry name" value="Lipoprotein_10_C"/>
</dbReference>
<evidence type="ECO:0000313" key="4">
    <source>
        <dbReference type="EMBL" id="MDI3349852.1"/>
    </source>
</evidence>
<feature type="domain" description="Mycoplasma lipoprotein C-terminal" evidence="3">
    <location>
        <begin position="389"/>
        <end position="494"/>
    </location>
</feature>
<dbReference type="SUPFAM" id="SSF53850">
    <property type="entry name" value="Periplasmic binding protein-like II"/>
    <property type="match status" value="1"/>
</dbReference>